<accession>A0A485LUY9</accession>
<dbReference type="AlphaFoldDB" id="A0A485LUY9"/>
<dbReference type="Gene3D" id="3.60.15.10">
    <property type="entry name" value="Ribonuclease Z/Hydroxyacylglutathione hydrolase-like"/>
    <property type="match status" value="1"/>
</dbReference>
<dbReference type="SUPFAM" id="SSF56281">
    <property type="entry name" value="Metallo-hydrolase/oxidoreductase"/>
    <property type="match status" value="1"/>
</dbReference>
<dbReference type="EMBL" id="CAADRN010000054">
    <property type="protein sequence ID" value="VFU11973.1"/>
    <property type="molecule type" value="Genomic_DNA"/>
</dbReference>
<name>A0A485LUY9_9ZZZZ</name>
<dbReference type="CDD" id="cd06262">
    <property type="entry name" value="metallo-hydrolase-like_MBL-fold"/>
    <property type="match status" value="1"/>
</dbReference>
<reference evidence="1" key="1">
    <citation type="submission" date="2019-03" db="EMBL/GenBank/DDBJ databases">
        <authorList>
            <person name="Hao L."/>
        </authorList>
    </citation>
    <scope>NUCLEOTIDE SEQUENCE</scope>
</reference>
<evidence type="ECO:0000313" key="1">
    <source>
        <dbReference type="EMBL" id="VFU11973.1"/>
    </source>
</evidence>
<proteinExistence type="predicted"/>
<gene>
    <name evidence="1" type="ORF">SCFA_1470009</name>
</gene>
<dbReference type="InterPro" id="IPR036866">
    <property type="entry name" value="RibonucZ/Hydroxyglut_hydro"/>
</dbReference>
<sequence>MRRTTAAFHRKELPVTEIDIELLSNEDKLHCGEKELILAGGNRLRILTDLYPLKEGRVFPRQKISISEKDVMEIFHTPGHSADSICFMIGDVLFLGDLTFAGNSGIAGLSGWNQKDLVNTLEGLIDLINERRIGLICPGHGWLIPGDKAVAILQKQLRIAGNLTNIREWDLAAFREVSQYALEMLADVNDMVAIIAGRLYYLAYYLEELGEPAEAQKYREFISLEAIEELLDEYDNCASALQRGEIYDNIMVLRTTRLLEKIQALLNEGKLELIMDKYFMRRANRLFSDFFIVSSGRPLDITLTNGNINELLGDLLAEVKRKQYNEDYILEVLDDDELYLEALATRIAFQPVLQEVKWSFSPGDVVPVRLNPERFAEAYTGLLEDIATLDVPDLRIATALQEQGVVVRTDSINGIPAGVFNEKRFNAHRRRIELAGGQLQKVTGGGKVRFEITFSAAAR</sequence>
<organism evidence="1">
    <name type="scientific">anaerobic digester metagenome</name>
    <dbReference type="NCBI Taxonomy" id="1263854"/>
    <lineage>
        <taxon>unclassified sequences</taxon>
        <taxon>metagenomes</taxon>
        <taxon>ecological metagenomes</taxon>
    </lineage>
</organism>
<protein>
    <submittedName>
        <fullName evidence="1">Uncharacterized protein</fullName>
    </submittedName>
</protein>